<evidence type="ECO:0000313" key="3">
    <source>
        <dbReference type="Proteomes" id="UP000256645"/>
    </source>
</evidence>
<comment type="caution">
    <text evidence="2">The sequence shown here is derived from an EMBL/GenBank/DDBJ whole genome shotgun (WGS) entry which is preliminary data.</text>
</comment>
<reference evidence="2 3" key="1">
    <citation type="journal article" date="2018" name="IMA Fungus">
        <title>IMA Genome-F 9: Draft genome sequence of Annulohypoxylon stygium, Aspergillus mulundensis, Berkeleyomyces basicola (syn. Thielaviopsis basicola), Ceratocystis smalleyi, two Cercospora beticola strains, Coleophoma cylindrospora, Fusarium fracticaudum, Phialophora cf. hyalina, and Morchella septimelata.</title>
        <authorList>
            <person name="Wingfield B.D."/>
            <person name="Bills G.F."/>
            <person name="Dong Y."/>
            <person name="Huang W."/>
            <person name="Nel W.J."/>
            <person name="Swalarsk-Parry B.S."/>
            <person name="Vaghefi N."/>
            <person name="Wilken P.M."/>
            <person name="An Z."/>
            <person name="de Beer Z.W."/>
            <person name="De Vos L."/>
            <person name="Chen L."/>
            <person name="Duong T.A."/>
            <person name="Gao Y."/>
            <person name="Hammerbacher A."/>
            <person name="Kikkert J.R."/>
            <person name="Li Y."/>
            <person name="Li H."/>
            <person name="Li K."/>
            <person name="Li Q."/>
            <person name="Liu X."/>
            <person name="Ma X."/>
            <person name="Naidoo K."/>
            <person name="Pethybridge S.J."/>
            <person name="Sun J."/>
            <person name="Steenkamp E.T."/>
            <person name="van der Nest M.A."/>
            <person name="van Wyk S."/>
            <person name="Wingfield M.J."/>
            <person name="Xiong C."/>
            <person name="Yue Q."/>
            <person name="Zhang X."/>
        </authorList>
    </citation>
    <scope>NUCLEOTIDE SEQUENCE [LARGE SCALE GENOMIC DNA]</scope>
    <source>
        <strain evidence="2 3">BP6252</strain>
    </source>
</reference>
<dbReference type="OrthoDB" id="2951834at2759"/>
<evidence type="ECO:0000313" key="2">
    <source>
        <dbReference type="EMBL" id="RDW88565.1"/>
    </source>
</evidence>
<dbReference type="PANTHER" id="PTHR42085:SF4">
    <property type="entry name" value="F-BOX DOMAIN-CONTAINING PROTEIN"/>
    <property type="match status" value="1"/>
</dbReference>
<dbReference type="AlphaFoldDB" id="A0A3D8SQH9"/>
<accession>A0A3D8SQH9</accession>
<proteinExistence type="predicted"/>
<gene>
    <name evidence="2" type="ORF">BP6252_00597</name>
</gene>
<feature type="region of interest" description="Disordered" evidence="1">
    <location>
        <begin position="185"/>
        <end position="206"/>
    </location>
</feature>
<protein>
    <recommendedName>
        <fullName evidence="4">F-box domain-containing protein</fullName>
    </recommendedName>
</protein>
<dbReference type="PANTHER" id="PTHR42085">
    <property type="entry name" value="F-BOX DOMAIN-CONTAINING PROTEIN"/>
    <property type="match status" value="1"/>
</dbReference>
<dbReference type="InterPro" id="IPR038883">
    <property type="entry name" value="AN11006-like"/>
</dbReference>
<evidence type="ECO:0000256" key="1">
    <source>
        <dbReference type="SAM" id="MobiDB-lite"/>
    </source>
</evidence>
<dbReference type="EMBL" id="PDLM01000001">
    <property type="protein sequence ID" value="RDW88565.1"/>
    <property type="molecule type" value="Genomic_DNA"/>
</dbReference>
<evidence type="ECO:0008006" key="4">
    <source>
        <dbReference type="Google" id="ProtNLM"/>
    </source>
</evidence>
<organism evidence="2 3">
    <name type="scientific">Coleophoma cylindrospora</name>
    <dbReference type="NCBI Taxonomy" id="1849047"/>
    <lineage>
        <taxon>Eukaryota</taxon>
        <taxon>Fungi</taxon>
        <taxon>Dikarya</taxon>
        <taxon>Ascomycota</taxon>
        <taxon>Pezizomycotina</taxon>
        <taxon>Leotiomycetes</taxon>
        <taxon>Helotiales</taxon>
        <taxon>Dermateaceae</taxon>
        <taxon>Coleophoma</taxon>
    </lineage>
</organism>
<name>A0A3D8SQH9_9HELO</name>
<dbReference type="Proteomes" id="UP000256645">
    <property type="component" value="Unassembled WGS sequence"/>
</dbReference>
<sequence>MPAVTFLDLPGEIRNHVYKLLLLVPSPSTPRILGSDPSLHIQILAVCRQIHEEAAEMLYGSNTFLAHPSLLSGLPRLRLYYGVISSPRSISLIQRYHIRVRLDCDPNFSANKASDCFSGKEELTIEVFQAQFGSSDHKVLELFEGIRGIKKARIYGSVIAFPRYRQWLEDAMMSPADVEVAPFHEENDSLTSTTTGNAEDADLHMP</sequence>
<keyword evidence="3" id="KW-1185">Reference proteome</keyword>